<dbReference type="PANTHER" id="PTHR24148">
    <property type="entry name" value="ANKYRIN REPEAT DOMAIN-CONTAINING PROTEIN 39 HOMOLOG-RELATED"/>
    <property type="match status" value="1"/>
</dbReference>
<sequence length="289" mass="32742">MRHVLTDKSISNICSVFASSEHTGYTAESGLPQKTASRIATGEVSYYFYKQLVGRRQIRLVTICGGKPSDPIKFRLKCVTLSTSLSYEALSYEWKGSNGKTEIICGNTTLEVTCNLATGLRALRFADRPRILWADAICINQGNNDEKSKQIPLMRDIYAIARSVVIWLGPEFRGVAVAFQILPYLALLGMGRFQTGNPDDETIENMTATIIIERPKYGSIIPSVEDLESRAYYRDYIMLRSIERHPGLDDDTIFRFNDEEAWEAIDKLFCDSYFQRSWIMQEVAVAKEV</sequence>
<dbReference type="Proteomes" id="UP000293360">
    <property type="component" value="Unassembled WGS sequence"/>
</dbReference>
<gene>
    <name evidence="2" type="ORF">DL764_009470</name>
</gene>
<dbReference type="EMBL" id="QJNU01000905">
    <property type="protein sequence ID" value="RYO83309.1"/>
    <property type="molecule type" value="Genomic_DNA"/>
</dbReference>
<evidence type="ECO:0000313" key="3">
    <source>
        <dbReference type="Proteomes" id="UP000293360"/>
    </source>
</evidence>
<keyword evidence="3" id="KW-1185">Reference proteome</keyword>
<dbReference type="PANTHER" id="PTHR24148:SF64">
    <property type="entry name" value="HETEROKARYON INCOMPATIBILITY DOMAIN-CONTAINING PROTEIN"/>
    <property type="match status" value="1"/>
</dbReference>
<name>A0A4Q4SXP1_9PEZI</name>
<feature type="domain" description="Heterokaryon incompatibility" evidence="1">
    <location>
        <begin position="87"/>
        <end position="282"/>
    </location>
</feature>
<reference evidence="2 3" key="1">
    <citation type="submission" date="2018-06" db="EMBL/GenBank/DDBJ databases">
        <title>Complete Genomes of Monosporascus.</title>
        <authorList>
            <person name="Robinson A.J."/>
            <person name="Natvig D.O."/>
        </authorList>
    </citation>
    <scope>NUCLEOTIDE SEQUENCE [LARGE SCALE GENOMIC DNA]</scope>
    <source>
        <strain evidence="2 3">CBS 110550</strain>
    </source>
</reference>
<proteinExistence type="predicted"/>
<dbReference type="InterPro" id="IPR010730">
    <property type="entry name" value="HET"/>
</dbReference>
<dbReference type="InterPro" id="IPR052895">
    <property type="entry name" value="HetReg/Transcr_Mod"/>
</dbReference>
<organism evidence="2 3">
    <name type="scientific">Monosporascus ibericus</name>
    <dbReference type="NCBI Taxonomy" id="155417"/>
    <lineage>
        <taxon>Eukaryota</taxon>
        <taxon>Fungi</taxon>
        <taxon>Dikarya</taxon>
        <taxon>Ascomycota</taxon>
        <taxon>Pezizomycotina</taxon>
        <taxon>Sordariomycetes</taxon>
        <taxon>Xylariomycetidae</taxon>
        <taxon>Xylariales</taxon>
        <taxon>Xylariales incertae sedis</taxon>
        <taxon>Monosporascus</taxon>
    </lineage>
</organism>
<protein>
    <recommendedName>
        <fullName evidence="1">Heterokaryon incompatibility domain-containing protein</fullName>
    </recommendedName>
</protein>
<dbReference type="Pfam" id="PF06985">
    <property type="entry name" value="HET"/>
    <property type="match status" value="1"/>
</dbReference>
<dbReference type="OrthoDB" id="3553147at2759"/>
<comment type="caution">
    <text evidence="2">The sequence shown here is derived from an EMBL/GenBank/DDBJ whole genome shotgun (WGS) entry which is preliminary data.</text>
</comment>
<evidence type="ECO:0000313" key="2">
    <source>
        <dbReference type="EMBL" id="RYO83309.1"/>
    </source>
</evidence>
<evidence type="ECO:0000259" key="1">
    <source>
        <dbReference type="Pfam" id="PF06985"/>
    </source>
</evidence>
<accession>A0A4Q4SXP1</accession>
<dbReference type="AlphaFoldDB" id="A0A4Q4SXP1"/>
<dbReference type="STRING" id="155417.A0A4Q4SXP1"/>